<evidence type="ECO:0000256" key="1">
    <source>
        <dbReference type="ARBA" id="ARBA00008857"/>
    </source>
</evidence>
<dbReference type="GO" id="GO:0006310">
    <property type="term" value="P:DNA recombination"/>
    <property type="evidence" value="ECO:0007669"/>
    <property type="project" value="UniProtKB-KW"/>
</dbReference>
<dbReference type="Pfam" id="PF14659">
    <property type="entry name" value="Phage_int_SAM_3"/>
    <property type="match status" value="1"/>
</dbReference>
<dbReference type="InterPro" id="IPR004107">
    <property type="entry name" value="Integrase_SAM-like_N"/>
</dbReference>
<dbReference type="STRING" id="872970.SAMN04488134_102149"/>
<name>A0A1H8K283_9BACI</name>
<dbReference type="CDD" id="cd01189">
    <property type="entry name" value="INT_ICEBs1_C_like"/>
    <property type="match status" value="1"/>
</dbReference>
<dbReference type="PROSITE" id="PS51898">
    <property type="entry name" value="TYR_RECOMBINASE"/>
    <property type="match status" value="1"/>
</dbReference>
<evidence type="ECO:0000313" key="8">
    <source>
        <dbReference type="EMBL" id="SEN87090.1"/>
    </source>
</evidence>
<accession>A0A1H8K283</accession>
<keyword evidence="2" id="KW-0229">DNA integration</keyword>
<dbReference type="InterPro" id="IPR044068">
    <property type="entry name" value="CB"/>
</dbReference>
<dbReference type="PANTHER" id="PTHR30629">
    <property type="entry name" value="PROPHAGE INTEGRASE"/>
    <property type="match status" value="1"/>
</dbReference>
<dbReference type="SUPFAM" id="SSF56349">
    <property type="entry name" value="DNA breaking-rejoining enzymes"/>
    <property type="match status" value="1"/>
</dbReference>
<dbReference type="AlphaFoldDB" id="A0A1H8K283"/>
<sequence>MAKLHKSSKDPELYYYFNRKKEKLWCFRHKYYDELGERKEKKRSSFTTEKEALRVLLEVKALTLRGSSRQIEYDSITVEKWFDLWYDTYNQQWKKSTCYHRKALIKNHIKPLLGSYKLSKLDKTTYRRAFINKLLDKGFSPNTVKLFHCIFNTAINAAVDDEVLPHNRFRKVKITKADTFENFLTPNELNTFLDTAKEYVSVTGYTLMHLLAYTGLRKGEAYGLKWKNIDFDKRTITVECTRDHYGPRSPKTKNSYRTIPVDEVVTSQLKFYQRRCMEAKLKFGMQLNKEDDFVFISEQSGEPCSYTLLQHAFTALYKYLELKDIKIKKITAHGLRHTHATILINKRISPKTIADRLGNTVEMIYKVYAHSFKELEDTAVTVFSESLNGAKIGAN</sequence>
<dbReference type="GO" id="GO:0003677">
    <property type="term" value="F:DNA binding"/>
    <property type="evidence" value="ECO:0007669"/>
    <property type="project" value="UniProtKB-UniRule"/>
</dbReference>
<dbReference type="Gene3D" id="1.10.150.130">
    <property type="match status" value="1"/>
</dbReference>
<organism evidence="8 9">
    <name type="scientific">Amphibacillus marinus</name>
    <dbReference type="NCBI Taxonomy" id="872970"/>
    <lineage>
        <taxon>Bacteria</taxon>
        <taxon>Bacillati</taxon>
        <taxon>Bacillota</taxon>
        <taxon>Bacilli</taxon>
        <taxon>Bacillales</taxon>
        <taxon>Bacillaceae</taxon>
        <taxon>Amphibacillus</taxon>
    </lineage>
</organism>
<dbReference type="OrthoDB" id="9803188at2"/>
<feature type="domain" description="Tyr recombinase" evidence="6">
    <location>
        <begin position="179"/>
        <end position="381"/>
    </location>
</feature>
<gene>
    <name evidence="8" type="ORF">SAMN04488134_102149</name>
</gene>
<reference evidence="8 9" key="1">
    <citation type="submission" date="2016-10" db="EMBL/GenBank/DDBJ databases">
        <authorList>
            <person name="de Groot N.N."/>
        </authorList>
    </citation>
    <scope>NUCLEOTIDE SEQUENCE [LARGE SCALE GENOMIC DNA]</scope>
    <source>
        <strain evidence="8 9">CGMCC 1.10434</strain>
    </source>
</reference>
<feature type="domain" description="Core-binding (CB)" evidence="7">
    <location>
        <begin position="76"/>
        <end position="159"/>
    </location>
</feature>
<dbReference type="InterPro" id="IPR002104">
    <property type="entry name" value="Integrase_catalytic"/>
</dbReference>
<dbReference type="RefSeq" id="WP_091495309.1">
    <property type="nucleotide sequence ID" value="NZ_FODJ01000002.1"/>
</dbReference>
<dbReference type="Pfam" id="PF14657">
    <property type="entry name" value="Arm-DNA-bind_4"/>
    <property type="match status" value="1"/>
</dbReference>
<dbReference type="InterPro" id="IPR011010">
    <property type="entry name" value="DNA_brk_join_enz"/>
</dbReference>
<keyword evidence="3 5" id="KW-0238">DNA-binding</keyword>
<keyword evidence="4" id="KW-0233">DNA recombination</keyword>
<evidence type="ECO:0000259" key="7">
    <source>
        <dbReference type="PROSITE" id="PS51900"/>
    </source>
</evidence>
<dbReference type="Pfam" id="PF00589">
    <property type="entry name" value="Phage_integrase"/>
    <property type="match status" value="1"/>
</dbReference>
<comment type="similarity">
    <text evidence="1">Belongs to the 'phage' integrase family.</text>
</comment>
<protein>
    <submittedName>
        <fullName evidence="8">Site-specific recombinase XerD</fullName>
    </submittedName>
</protein>
<dbReference type="EMBL" id="FODJ01000002">
    <property type="protein sequence ID" value="SEN87090.1"/>
    <property type="molecule type" value="Genomic_DNA"/>
</dbReference>
<dbReference type="InterPro" id="IPR028259">
    <property type="entry name" value="AP2-like_int_N"/>
</dbReference>
<dbReference type="InterPro" id="IPR050808">
    <property type="entry name" value="Phage_Integrase"/>
</dbReference>
<evidence type="ECO:0000256" key="4">
    <source>
        <dbReference type="ARBA" id="ARBA00023172"/>
    </source>
</evidence>
<dbReference type="InterPro" id="IPR013762">
    <property type="entry name" value="Integrase-like_cat_sf"/>
</dbReference>
<evidence type="ECO:0000256" key="2">
    <source>
        <dbReference type="ARBA" id="ARBA00022908"/>
    </source>
</evidence>
<evidence type="ECO:0000313" key="9">
    <source>
        <dbReference type="Proteomes" id="UP000199300"/>
    </source>
</evidence>
<evidence type="ECO:0000256" key="3">
    <source>
        <dbReference type="ARBA" id="ARBA00023125"/>
    </source>
</evidence>
<proteinExistence type="inferred from homology"/>
<keyword evidence="9" id="KW-1185">Reference proteome</keyword>
<dbReference type="Proteomes" id="UP000199300">
    <property type="component" value="Unassembled WGS sequence"/>
</dbReference>
<evidence type="ECO:0000259" key="6">
    <source>
        <dbReference type="PROSITE" id="PS51898"/>
    </source>
</evidence>
<dbReference type="PROSITE" id="PS51900">
    <property type="entry name" value="CB"/>
    <property type="match status" value="1"/>
</dbReference>
<evidence type="ECO:0000256" key="5">
    <source>
        <dbReference type="PROSITE-ProRule" id="PRU01248"/>
    </source>
</evidence>
<dbReference type="GO" id="GO:0015074">
    <property type="term" value="P:DNA integration"/>
    <property type="evidence" value="ECO:0007669"/>
    <property type="project" value="UniProtKB-KW"/>
</dbReference>
<dbReference type="InterPro" id="IPR010998">
    <property type="entry name" value="Integrase_recombinase_N"/>
</dbReference>
<dbReference type="Gene3D" id="1.10.443.10">
    <property type="entry name" value="Intergrase catalytic core"/>
    <property type="match status" value="1"/>
</dbReference>
<dbReference type="PANTHER" id="PTHR30629:SF2">
    <property type="entry name" value="PROPHAGE INTEGRASE INTS-RELATED"/>
    <property type="match status" value="1"/>
</dbReference>